<reference evidence="6" key="1">
    <citation type="journal article" date="2016" name="Int. J. Syst. Evol. Microbiol.">
        <title>Pseudoxanthomonas helianthi sp. nov., isolated from roots of Jerusalem artichoke (Helianthus tuberosus).</title>
        <authorList>
            <person name="Kittiwongwattana C."/>
            <person name="Thawai C."/>
        </authorList>
    </citation>
    <scope>NUCLEOTIDE SEQUENCE</scope>
    <source>
        <strain evidence="6">110414</strain>
    </source>
</reference>
<keyword evidence="2" id="KW-0238">DNA-binding</keyword>
<name>A0A941ATN9_9GAMM</name>
<accession>A0A941ATN9</accession>
<evidence type="ECO:0000256" key="2">
    <source>
        <dbReference type="ARBA" id="ARBA00023125"/>
    </source>
</evidence>
<dbReference type="InterPro" id="IPR050204">
    <property type="entry name" value="AraC_XylS_family_regulators"/>
</dbReference>
<reference evidence="6" key="2">
    <citation type="submission" date="2021-03" db="EMBL/GenBank/DDBJ databases">
        <authorList>
            <person name="Cao W."/>
        </authorList>
    </citation>
    <scope>NUCLEOTIDE SEQUENCE</scope>
    <source>
        <strain evidence="6">110414</strain>
    </source>
</reference>
<dbReference type="InterPro" id="IPR009057">
    <property type="entry name" value="Homeodomain-like_sf"/>
</dbReference>
<keyword evidence="7" id="KW-1185">Reference proteome</keyword>
<dbReference type="SMART" id="SM00342">
    <property type="entry name" value="HTH_ARAC"/>
    <property type="match status" value="1"/>
</dbReference>
<dbReference type="GO" id="GO:0003700">
    <property type="term" value="F:DNA-binding transcription factor activity"/>
    <property type="evidence" value="ECO:0007669"/>
    <property type="project" value="InterPro"/>
</dbReference>
<dbReference type="InterPro" id="IPR003313">
    <property type="entry name" value="AraC-bd"/>
</dbReference>
<dbReference type="InterPro" id="IPR018060">
    <property type="entry name" value="HTH_AraC"/>
</dbReference>
<dbReference type="PANTHER" id="PTHR46796">
    <property type="entry name" value="HTH-TYPE TRANSCRIPTIONAL ACTIVATOR RHAS-RELATED"/>
    <property type="match status" value="1"/>
</dbReference>
<dbReference type="Pfam" id="PF02311">
    <property type="entry name" value="AraC_binding"/>
    <property type="match status" value="1"/>
</dbReference>
<keyword evidence="3" id="KW-0010">Activator</keyword>
<comment type="caution">
    <text evidence="6">The sequence shown here is derived from an EMBL/GenBank/DDBJ whole genome shotgun (WGS) entry which is preliminary data.</text>
</comment>
<dbReference type="AlphaFoldDB" id="A0A941ATN9"/>
<dbReference type="SUPFAM" id="SSF51182">
    <property type="entry name" value="RmlC-like cupins"/>
    <property type="match status" value="1"/>
</dbReference>
<dbReference type="Pfam" id="PF12833">
    <property type="entry name" value="HTH_18"/>
    <property type="match status" value="1"/>
</dbReference>
<evidence type="ECO:0000313" key="7">
    <source>
        <dbReference type="Proteomes" id="UP000673447"/>
    </source>
</evidence>
<organism evidence="6 7">
    <name type="scientific">Pseudoxanthomonas helianthi</name>
    <dbReference type="NCBI Taxonomy" id="1453541"/>
    <lineage>
        <taxon>Bacteria</taxon>
        <taxon>Pseudomonadati</taxon>
        <taxon>Pseudomonadota</taxon>
        <taxon>Gammaproteobacteria</taxon>
        <taxon>Lysobacterales</taxon>
        <taxon>Lysobacteraceae</taxon>
        <taxon>Pseudoxanthomonas</taxon>
    </lineage>
</organism>
<dbReference type="SUPFAM" id="SSF46689">
    <property type="entry name" value="Homeodomain-like"/>
    <property type="match status" value="2"/>
</dbReference>
<dbReference type="EMBL" id="JAGKTC010000002">
    <property type="protein sequence ID" value="MBP3984374.1"/>
    <property type="molecule type" value="Genomic_DNA"/>
</dbReference>
<keyword evidence="4" id="KW-0804">Transcription</keyword>
<dbReference type="GO" id="GO:0043565">
    <property type="term" value="F:sequence-specific DNA binding"/>
    <property type="evidence" value="ECO:0007669"/>
    <property type="project" value="InterPro"/>
</dbReference>
<evidence type="ECO:0000259" key="5">
    <source>
        <dbReference type="PROSITE" id="PS01124"/>
    </source>
</evidence>
<dbReference type="Proteomes" id="UP000673447">
    <property type="component" value="Unassembled WGS sequence"/>
</dbReference>
<dbReference type="RefSeq" id="WP_210536258.1">
    <property type="nucleotide sequence ID" value="NZ_JAGKTC010000002.1"/>
</dbReference>
<feature type="domain" description="HTH araC/xylS-type" evidence="5">
    <location>
        <begin position="177"/>
        <end position="275"/>
    </location>
</feature>
<protein>
    <submittedName>
        <fullName evidence="6">Helix-turn-helix domain-containing protein</fullName>
    </submittedName>
</protein>
<gene>
    <name evidence="6" type="ORF">J5837_08020</name>
</gene>
<sequence length="277" mass="30505">MMVPHLDRPICEPVELRPGARLRVRHVAEGRGAEPSTPFPHYHDVCELVLFGQVRGEFVADGVRYPLSRGCLVFVPSLRQHDFTLAGGARDWTLVQIDPGTVASLPGGESLRSAFCARPRGALAQRIGVLVEWLREAGEDDVLATPSAQLLLLAAAQAPRIEGLADGVGADALRRLRPAIERLRRDPANAPSAEQAAALCALSPAYFSRRFHQQLGMAWSDYVRTHRLHLASQRLRDGEGSVAEIAYALGFSTPSHFGDVFQRHFHVTPAEYRRRGR</sequence>
<evidence type="ECO:0000256" key="1">
    <source>
        <dbReference type="ARBA" id="ARBA00023015"/>
    </source>
</evidence>
<dbReference type="InterPro" id="IPR011051">
    <property type="entry name" value="RmlC_Cupin_sf"/>
</dbReference>
<dbReference type="Gene3D" id="1.10.10.60">
    <property type="entry name" value="Homeodomain-like"/>
    <property type="match status" value="2"/>
</dbReference>
<dbReference type="PROSITE" id="PS01124">
    <property type="entry name" value="HTH_ARAC_FAMILY_2"/>
    <property type="match status" value="1"/>
</dbReference>
<proteinExistence type="predicted"/>
<dbReference type="PRINTS" id="PR00032">
    <property type="entry name" value="HTHARAC"/>
</dbReference>
<dbReference type="InterPro" id="IPR020449">
    <property type="entry name" value="Tscrpt_reg_AraC-type_HTH"/>
</dbReference>
<keyword evidence="1" id="KW-0805">Transcription regulation</keyword>
<evidence type="ECO:0000313" key="6">
    <source>
        <dbReference type="EMBL" id="MBP3984374.1"/>
    </source>
</evidence>
<evidence type="ECO:0000256" key="3">
    <source>
        <dbReference type="ARBA" id="ARBA00023159"/>
    </source>
</evidence>
<dbReference type="PANTHER" id="PTHR46796:SF13">
    <property type="entry name" value="HTH-TYPE TRANSCRIPTIONAL ACTIVATOR RHAS"/>
    <property type="match status" value="1"/>
</dbReference>
<evidence type="ECO:0000256" key="4">
    <source>
        <dbReference type="ARBA" id="ARBA00023163"/>
    </source>
</evidence>